<feature type="binding site" evidence="5">
    <location>
        <position position="55"/>
    </location>
    <ligand>
        <name>pyruvate</name>
        <dbReference type="ChEBI" id="CHEBI:15361"/>
    </ligand>
</feature>
<dbReference type="CDD" id="cd00408">
    <property type="entry name" value="DHDPS-like"/>
    <property type="match status" value="1"/>
</dbReference>
<dbReference type="PANTHER" id="PTHR42849">
    <property type="entry name" value="N-ACETYLNEURAMINATE LYASE"/>
    <property type="match status" value="1"/>
</dbReference>
<evidence type="ECO:0000313" key="6">
    <source>
        <dbReference type="EMBL" id="KAK5059680.1"/>
    </source>
</evidence>
<dbReference type="PANTHER" id="PTHR42849:SF1">
    <property type="entry name" value="N-ACETYLNEURAMINATE LYASE"/>
    <property type="match status" value="1"/>
</dbReference>
<keyword evidence="1 3" id="KW-0456">Lyase</keyword>
<dbReference type="Gene3D" id="3.20.20.70">
    <property type="entry name" value="Aldolase class I"/>
    <property type="match status" value="1"/>
</dbReference>
<dbReference type="RefSeq" id="XP_064709501.1">
    <property type="nucleotide sequence ID" value="XM_064853102.1"/>
</dbReference>
<dbReference type="InterPro" id="IPR002220">
    <property type="entry name" value="DapA-like"/>
</dbReference>
<dbReference type="GO" id="GO:0008747">
    <property type="term" value="F:N-acetylneuraminate lyase activity"/>
    <property type="evidence" value="ECO:0007669"/>
    <property type="project" value="TreeGrafter"/>
</dbReference>
<evidence type="ECO:0000256" key="3">
    <source>
        <dbReference type="PIRNR" id="PIRNR001365"/>
    </source>
</evidence>
<dbReference type="AlphaFoldDB" id="A0AAV9NL66"/>
<gene>
    <name evidence="6" type="ORF">LTR84_009563</name>
</gene>
<dbReference type="InterPro" id="IPR020624">
    <property type="entry name" value="Schiff_base-form_aldolases_CS"/>
</dbReference>
<feature type="active site" description="Proton donor/acceptor" evidence="4">
    <location>
        <position position="143"/>
    </location>
</feature>
<evidence type="ECO:0000313" key="7">
    <source>
        <dbReference type="Proteomes" id="UP001358417"/>
    </source>
</evidence>
<proteinExistence type="inferred from homology"/>
<evidence type="ECO:0000256" key="5">
    <source>
        <dbReference type="PIRSR" id="PIRSR001365-2"/>
    </source>
</evidence>
<dbReference type="GO" id="GO:0019262">
    <property type="term" value="P:N-acetylneuraminate catabolic process"/>
    <property type="evidence" value="ECO:0007669"/>
    <property type="project" value="TreeGrafter"/>
</dbReference>
<dbReference type="GeneID" id="89977721"/>
<feature type="binding site" evidence="5">
    <location>
        <position position="212"/>
    </location>
    <ligand>
        <name>pyruvate</name>
        <dbReference type="ChEBI" id="CHEBI:15361"/>
    </ligand>
</feature>
<feature type="active site" description="Schiff-base intermediate with substrate" evidence="4">
    <location>
        <position position="170"/>
    </location>
</feature>
<evidence type="ECO:0000256" key="4">
    <source>
        <dbReference type="PIRSR" id="PIRSR001365-1"/>
    </source>
</evidence>
<dbReference type="SUPFAM" id="SSF51569">
    <property type="entry name" value="Aldolase"/>
    <property type="match status" value="1"/>
</dbReference>
<evidence type="ECO:0000256" key="1">
    <source>
        <dbReference type="ARBA" id="ARBA00023239"/>
    </source>
</evidence>
<dbReference type="Proteomes" id="UP001358417">
    <property type="component" value="Unassembled WGS sequence"/>
</dbReference>
<dbReference type="SMART" id="SM01130">
    <property type="entry name" value="DHDPS"/>
    <property type="match status" value="1"/>
</dbReference>
<dbReference type="PIRSF" id="PIRSF001365">
    <property type="entry name" value="DHDPS"/>
    <property type="match status" value="1"/>
</dbReference>
<organism evidence="6 7">
    <name type="scientific">Exophiala bonariae</name>
    <dbReference type="NCBI Taxonomy" id="1690606"/>
    <lineage>
        <taxon>Eukaryota</taxon>
        <taxon>Fungi</taxon>
        <taxon>Dikarya</taxon>
        <taxon>Ascomycota</taxon>
        <taxon>Pezizomycotina</taxon>
        <taxon>Eurotiomycetes</taxon>
        <taxon>Chaetothyriomycetidae</taxon>
        <taxon>Chaetothyriales</taxon>
        <taxon>Herpotrichiellaceae</taxon>
        <taxon>Exophiala</taxon>
    </lineage>
</organism>
<comment type="caution">
    <text evidence="6">The sequence shown here is derived from an EMBL/GenBank/DDBJ whole genome shotgun (WGS) entry which is preliminary data.</text>
</comment>
<dbReference type="GO" id="GO:0005829">
    <property type="term" value="C:cytosol"/>
    <property type="evidence" value="ECO:0007669"/>
    <property type="project" value="TreeGrafter"/>
</dbReference>
<dbReference type="PROSITE" id="PS00665">
    <property type="entry name" value="DHDPS_1"/>
    <property type="match status" value="1"/>
</dbReference>
<sequence length="305" mass="32798">MVQELQKHPELHGVLVALITPFTDDGSKIDEGRLKAHIDHIIDAGCHGLVPGGSTGEFAAMDIDERKQLAALCVKYAAGRVPVVVGVGSTNVREVLELSVHAAESGAGALMVVPPFYDAPNYEQLRKFLSDVSNASNLPIVYYHIPAASGSALTPSQIAGLSEVGVQYLKDTSRNAPSYTEVVCAHSDKITAFNGWDTLTFNGLALGAKGCVWGASNIIPELSFQLWDAISVKKDLELGRSLWEKIFPICHFLEQHNYSSAVKTAMEIQGFKTGGVRAPFSLLKDEARAELRTILVAAGLQVAEE</sequence>
<dbReference type="EMBL" id="JAVRRD010000004">
    <property type="protein sequence ID" value="KAK5059680.1"/>
    <property type="molecule type" value="Genomic_DNA"/>
</dbReference>
<reference evidence="6 7" key="1">
    <citation type="submission" date="2023-08" db="EMBL/GenBank/DDBJ databases">
        <title>Black Yeasts Isolated from many extreme environments.</title>
        <authorList>
            <person name="Coleine C."/>
            <person name="Stajich J.E."/>
            <person name="Selbmann L."/>
        </authorList>
    </citation>
    <scope>NUCLEOTIDE SEQUENCE [LARGE SCALE GENOMIC DNA]</scope>
    <source>
        <strain evidence="6 7">CCFEE 5792</strain>
    </source>
</reference>
<dbReference type="Pfam" id="PF00701">
    <property type="entry name" value="DHDPS"/>
    <property type="match status" value="1"/>
</dbReference>
<name>A0AAV9NL66_9EURO</name>
<protein>
    <recommendedName>
        <fullName evidence="8">Dihydrodipicolinate synthase</fullName>
    </recommendedName>
</protein>
<keyword evidence="2" id="KW-0704">Schiff base</keyword>
<keyword evidence="7" id="KW-1185">Reference proteome</keyword>
<evidence type="ECO:0000256" key="2">
    <source>
        <dbReference type="ARBA" id="ARBA00023270"/>
    </source>
</evidence>
<dbReference type="PRINTS" id="PR00146">
    <property type="entry name" value="DHPICSNTHASE"/>
</dbReference>
<accession>A0AAV9NL66</accession>
<dbReference type="InterPro" id="IPR013785">
    <property type="entry name" value="Aldolase_TIM"/>
</dbReference>
<evidence type="ECO:0008006" key="8">
    <source>
        <dbReference type="Google" id="ProtNLM"/>
    </source>
</evidence>
<comment type="similarity">
    <text evidence="3">Belongs to the DapA family.</text>
</comment>